<sequence>MTKISKYKIFWLGIILSIFYWLTEALIHVYLFKTNENIFKEIISEDINELVMRIVVISLILLLGVISQYLIINQKKLVQKIKVSEEKLKKFMESATDGFILFDAKLNYIDANKVILQIVGMNKEELIGKNILELAPDFKEIGMLYNKFIEVLKTGKSFSTEDITSNIINGSSKSYFSLNLKNLVKG</sequence>
<dbReference type="NCBIfam" id="TIGR00229">
    <property type="entry name" value="sensory_box"/>
    <property type="match status" value="1"/>
</dbReference>
<keyword evidence="1" id="KW-0472">Membrane</keyword>
<dbReference type="SMART" id="SM00091">
    <property type="entry name" value="PAS"/>
    <property type="match status" value="1"/>
</dbReference>
<dbReference type="Pfam" id="PF00989">
    <property type="entry name" value="PAS"/>
    <property type="match status" value="1"/>
</dbReference>
<organism evidence="3">
    <name type="scientific">marine sediment metagenome</name>
    <dbReference type="NCBI Taxonomy" id="412755"/>
    <lineage>
        <taxon>unclassified sequences</taxon>
        <taxon>metagenomes</taxon>
        <taxon>ecological metagenomes</taxon>
    </lineage>
</organism>
<keyword evidence="1" id="KW-1133">Transmembrane helix</keyword>
<dbReference type="Gene3D" id="3.30.450.20">
    <property type="entry name" value="PAS domain"/>
    <property type="match status" value="1"/>
</dbReference>
<dbReference type="InterPro" id="IPR013767">
    <property type="entry name" value="PAS_fold"/>
</dbReference>
<dbReference type="AlphaFoldDB" id="A0A0F9FYJ5"/>
<reference evidence="3" key="1">
    <citation type="journal article" date="2015" name="Nature">
        <title>Complex archaea that bridge the gap between prokaryotes and eukaryotes.</title>
        <authorList>
            <person name="Spang A."/>
            <person name="Saw J.H."/>
            <person name="Jorgensen S.L."/>
            <person name="Zaremba-Niedzwiedzka K."/>
            <person name="Martijn J."/>
            <person name="Lind A.E."/>
            <person name="van Eijk R."/>
            <person name="Schleper C."/>
            <person name="Guy L."/>
            <person name="Ettema T.J."/>
        </authorList>
    </citation>
    <scope>NUCLEOTIDE SEQUENCE</scope>
</reference>
<dbReference type="GO" id="GO:0006355">
    <property type="term" value="P:regulation of DNA-templated transcription"/>
    <property type="evidence" value="ECO:0007669"/>
    <property type="project" value="InterPro"/>
</dbReference>
<dbReference type="InterPro" id="IPR000014">
    <property type="entry name" value="PAS"/>
</dbReference>
<gene>
    <name evidence="3" type="ORF">LCGC14_1976030</name>
</gene>
<feature type="transmembrane region" description="Helical" evidence="1">
    <location>
        <begin position="50"/>
        <end position="72"/>
    </location>
</feature>
<evidence type="ECO:0000259" key="2">
    <source>
        <dbReference type="PROSITE" id="PS50112"/>
    </source>
</evidence>
<name>A0A0F9FYJ5_9ZZZZ</name>
<evidence type="ECO:0000256" key="1">
    <source>
        <dbReference type="SAM" id="Phobius"/>
    </source>
</evidence>
<dbReference type="EMBL" id="LAZR01022016">
    <property type="protein sequence ID" value="KKL83311.1"/>
    <property type="molecule type" value="Genomic_DNA"/>
</dbReference>
<dbReference type="SUPFAM" id="SSF55785">
    <property type="entry name" value="PYP-like sensor domain (PAS domain)"/>
    <property type="match status" value="1"/>
</dbReference>
<dbReference type="InterPro" id="IPR035965">
    <property type="entry name" value="PAS-like_dom_sf"/>
</dbReference>
<proteinExistence type="predicted"/>
<dbReference type="PROSITE" id="PS50112">
    <property type="entry name" value="PAS"/>
    <property type="match status" value="1"/>
</dbReference>
<keyword evidence="1" id="KW-0812">Transmembrane</keyword>
<dbReference type="CDD" id="cd00130">
    <property type="entry name" value="PAS"/>
    <property type="match status" value="1"/>
</dbReference>
<feature type="domain" description="PAS" evidence="2">
    <location>
        <begin position="84"/>
        <end position="134"/>
    </location>
</feature>
<protein>
    <recommendedName>
        <fullName evidence="2">PAS domain-containing protein</fullName>
    </recommendedName>
</protein>
<feature type="transmembrane region" description="Helical" evidence="1">
    <location>
        <begin position="9"/>
        <end position="30"/>
    </location>
</feature>
<accession>A0A0F9FYJ5</accession>
<comment type="caution">
    <text evidence="3">The sequence shown here is derived from an EMBL/GenBank/DDBJ whole genome shotgun (WGS) entry which is preliminary data.</text>
</comment>
<evidence type="ECO:0000313" key="3">
    <source>
        <dbReference type="EMBL" id="KKL83311.1"/>
    </source>
</evidence>